<evidence type="ECO:0000313" key="2">
    <source>
        <dbReference type="EMBL" id="MFD1912211.1"/>
    </source>
</evidence>
<dbReference type="PANTHER" id="PTHR43283:SF7">
    <property type="entry name" value="BETA-LACTAMASE-RELATED DOMAIN-CONTAINING PROTEIN"/>
    <property type="match status" value="1"/>
</dbReference>
<sequence>MPSTTGLPTRRGFLAMTAAAASVAGRPLFAQTATGWGGAVDMARGFDQFHALVISHRGETVLAERVRGPALDRAVNVKSVSKTIVAAVLGAALDRGVAPGVDARLGDVAPSLIPSGADARVRDITLGDLCTMQAGLERTSGSNYGSWVSSRNWVANALSRPMVAAPGSRMLYSTGSVHVLGAALSVASGESLLAMTRDWIGRPLGIEVPAWTRDPQGYYLGGNEMALTPDAMIRFAEMYRRDGAGVLSNGWVRASLSRRTSSPFSGLDYGYGWFLGRSQGAQIALARGYGGQIIGFAPELELSFAITSDPTRPATSGGYFGDLMRLIDREIIPAARMA</sequence>
<dbReference type="Pfam" id="PF00144">
    <property type="entry name" value="Beta-lactamase"/>
    <property type="match status" value="1"/>
</dbReference>
<dbReference type="InterPro" id="IPR006311">
    <property type="entry name" value="TAT_signal"/>
</dbReference>
<dbReference type="InterPro" id="IPR050789">
    <property type="entry name" value="Diverse_Enzym_Activities"/>
</dbReference>
<keyword evidence="3" id="KW-1185">Reference proteome</keyword>
<comment type="caution">
    <text evidence="2">The sequence shown here is derived from an EMBL/GenBank/DDBJ whole genome shotgun (WGS) entry which is preliminary data.</text>
</comment>
<dbReference type="InterPro" id="IPR012338">
    <property type="entry name" value="Beta-lactam/transpept-like"/>
</dbReference>
<reference evidence="3" key="1">
    <citation type="journal article" date="2019" name="Int. J. Syst. Evol. Microbiol.">
        <title>The Global Catalogue of Microorganisms (GCM) 10K type strain sequencing project: providing services to taxonomists for standard genome sequencing and annotation.</title>
        <authorList>
            <consortium name="The Broad Institute Genomics Platform"/>
            <consortium name="The Broad Institute Genome Sequencing Center for Infectious Disease"/>
            <person name="Wu L."/>
            <person name="Ma J."/>
        </authorList>
    </citation>
    <scope>NUCLEOTIDE SEQUENCE [LARGE SCALE GENOMIC DNA]</scope>
    <source>
        <strain evidence="3">CGMCC 4.7242</strain>
    </source>
</reference>
<dbReference type="Gene3D" id="3.40.710.10">
    <property type="entry name" value="DD-peptidase/beta-lactamase superfamily"/>
    <property type="match status" value="1"/>
</dbReference>
<dbReference type="EMBL" id="JBHUGH010000005">
    <property type="protein sequence ID" value="MFD1912211.1"/>
    <property type="molecule type" value="Genomic_DNA"/>
</dbReference>
<dbReference type="EC" id="3.-.-.-" evidence="2"/>
<dbReference type="InterPro" id="IPR001466">
    <property type="entry name" value="Beta-lactam-related"/>
</dbReference>
<keyword evidence="2" id="KW-0378">Hydrolase</keyword>
<proteinExistence type="predicted"/>
<dbReference type="GO" id="GO:0016787">
    <property type="term" value="F:hydrolase activity"/>
    <property type="evidence" value="ECO:0007669"/>
    <property type="project" value="UniProtKB-KW"/>
</dbReference>
<dbReference type="SUPFAM" id="SSF56601">
    <property type="entry name" value="beta-lactamase/transpeptidase-like"/>
    <property type="match status" value="1"/>
</dbReference>
<evidence type="ECO:0000259" key="1">
    <source>
        <dbReference type="Pfam" id="PF00144"/>
    </source>
</evidence>
<dbReference type="Proteomes" id="UP001597353">
    <property type="component" value="Unassembled WGS sequence"/>
</dbReference>
<gene>
    <name evidence="2" type="ORF">ACFSGJ_08285</name>
</gene>
<dbReference type="PROSITE" id="PS51318">
    <property type="entry name" value="TAT"/>
    <property type="match status" value="1"/>
</dbReference>
<feature type="domain" description="Beta-lactamase-related" evidence="1">
    <location>
        <begin position="51"/>
        <end position="313"/>
    </location>
</feature>
<evidence type="ECO:0000313" key="3">
    <source>
        <dbReference type="Proteomes" id="UP001597353"/>
    </source>
</evidence>
<protein>
    <submittedName>
        <fullName evidence="2">Serine hydrolase domain-containing protein</fullName>
        <ecNumber evidence="2">3.-.-.-</ecNumber>
    </submittedName>
</protein>
<accession>A0ABW4S3N7</accession>
<dbReference type="RefSeq" id="WP_390260651.1">
    <property type="nucleotide sequence ID" value="NZ_JBHUGH010000005.1"/>
</dbReference>
<organism evidence="2 3">
    <name type="scientific">Halodurantibacterium flavum</name>
    <dbReference type="NCBI Taxonomy" id="1382802"/>
    <lineage>
        <taxon>Bacteria</taxon>
        <taxon>Pseudomonadati</taxon>
        <taxon>Pseudomonadota</taxon>
        <taxon>Alphaproteobacteria</taxon>
        <taxon>Rhodobacterales</taxon>
        <taxon>Paracoccaceae</taxon>
        <taxon>Halodurantibacterium</taxon>
    </lineage>
</organism>
<dbReference type="PANTHER" id="PTHR43283">
    <property type="entry name" value="BETA-LACTAMASE-RELATED"/>
    <property type="match status" value="1"/>
</dbReference>
<name>A0ABW4S3N7_9RHOB</name>